<dbReference type="GO" id="GO:0008758">
    <property type="term" value="F:UDP-2,3-diacylglucosamine hydrolase activity"/>
    <property type="evidence" value="ECO:0007669"/>
    <property type="project" value="TreeGrafter"/>
</dbReference>
<dbReference type="PANTHER" id="PTHR34990">
    <property type="entry name" value="UDP-2,3-DIACYLGLUCOSAMINE HYDROLASE-RELATED"/>
    <property type="match status" value="1"/>
</dbReference>
<evidence type="ECO:0000256" key="2">
    <source>
        <dbReference type="ARBA" id="ARBA00022516"/>
    </source>
</evidence>
<evidence type="ECO:0000256" key="8">
    <source>
        <dbReference type="ARBA" id="ARBA00023136"/>
    </source>
</evidence>
<dbReference type="NCBIfam" id="NF003743">
    <property type="entry name" value="PRK05340.1"/>
    <property type="match status" value="1"/>
</dbReference>
<dbReference type="NCBIfam" id="TIGR01854">
    <property type="entry name" value="lipid_A_lpxH"/>
    <property type="match status" value="1"/>
</dbReference>
<dbReference type="HAMAP" id="MF_00575">
    <property type="entry name" value="LpxH"/>
    <property type="match status" value="1"/>
</dbReference>
<evidence type="ECO:0000256" key="1">
    <source>
        <dbReference type="ARBA" id="ARBA00022475"/>
    </source>
</evidence>
<dbReference type="Pfam" id="PF00149">
    <property type="entry name" value="Metallophos"/>
    <property type="match status" value="1"/>
</dbReference>
<dbReference type="PANTHER" id="PTHR34990:SF1">
    <property type="entry name" value="UDP-2,3-DIACYLGLUCOSAMINE HYDROLASE"/>
    <property type="match status" value="1"/>
</dbReference>
<keyword evidence="4" id="KW-0441">Lipid A biosynthesis</keyword>
<keyword evidence="1" id="KW-1003">Cell membrane</keyword>
<evidence type="ECO:0000256" key="3">
    <source>
        <dbReference type="ARBA" id="ARBA00022519"/>
    </source>
</evidence>
<keyword evidence="9" id="KW-0464">Manganese</keyword>
<keyword evidence="6" id="KW-0378">Hydrolase</keyword>
<keyword evidence="3" id="KW-0997">Cell inner membrane</keyword>
<name>A0A381ST35_9ZZZZ</name>
<dbReference type="GO" id="GO:0016020">
    <property type="term" value="C:membrane"/>
    <property type="evidence" value="ECO:0007669"/>
    <property type="project" value="GOC"/>
</dbReference>
<organism evidence="11">
    <name type="scientific">marine metagenome</name>
    <dbReference type="NCBI Taxonomy" id="408172"/>
    <lineage>
        <taxon>unclassified sequences</taxon>
        <taxon>metagenomes</taxon>
        <taxon>ecological metagenomes</taxon>
    </lineage>
</organism>
<evidence type="ECO:0000256" key="7">
    <source>
        <dbReference type="ARBA" id="ARBA00023098"/>
    </source>
</evidence>
<evidence type="ECO:0000259" key="10">
    <source>
        <dbReference type="Pfam" id="PF00149"/>
    </source>
</evidence>
<dbReference type="GO" id="GO:0005737">
    <property type="term" value="C:cytoplasm"/>
    <property type="evidence" value="ECO:0007669"/>
    <property type="project" value="InterPro"/>
</dbReference>
<evidence type="ECO:0000256" key="6">
    <source>
        <dbReference type="ARBA" id="ARBA00022801"/>
    </source>
</evidence>
<reference evidence="11" key="1">
    <citation type="submission" date="2018-05" db="EMBL/GenBank/DDBJ databases">
        <authorList>
            <person name="Lanie J.A."/>
            <person name="Ng W.-L."/>
            <person name="Kazmierczak K.M."/>
            <person name="Andrzejewski T.M."/>
            <person name="Davidsen T.M."/>
            <person name="Wayne K.J."/>
            <person name="Tettelin H."/>
            <person name="Glass J.I."/>
            <person name="Rusch D."/>
            <person name="Podicherti R."/>
            <person name="Tsui H.-C.T."/>
            <person name="Winkler M.E."/>
        </authorList>
    </citation>
    <scope>NUCLEOTIDE SEQUENCE</scope>
</reference>
<dbReference type="SUPFAM" id="SSF56300">
    <property type="entry name" value="Metallo-dependent phosphatases"/>
    <property type="match status" value="1"/>
</dbReference>
<gene>
    <name evidence="11" type="ORF">METZ01_LOCUS60014</name>
</gene>
<dbReference type="InterPro" id="IPR043461">
    <property type="entry name" value="LpxH-like"/>
</dbReference>
<evidence type="ECO:0000256" key="5">
    <source>
        <dbReference type="ARBA" id="ARBA00022723"/>
    </source>
</evidence>
<feature type="domain" description="Calcineurin-like phosphoesterase" evidence="10">
    <location>
        <begin position="4"/>
        <end position="199"/>
    </location>
</feature>
<proteinExistence type="inferred from homology"/>
<accession>A0A381ST35</accession>
<protein>
    <recommendedName>
        <fullName evidence="10">Calcineurin-like phosphoesterase domain-containing protein</fullName>
    </recommendedName>
</protein>
<keyword evidence="2" id="KW-0444">Lipid biosynthesis</keyword>
<dbReference type="InterPro" id="IPR004843">
    <property type="entry name" value="Calcineurin-like_PHP"/>
</dbReference>
<evidence type="ECO:0000256" key="9">
    <source>
        <dbReference type="ARBA" id="ARBA00023211"/>
    </source>
</evidence>
<keyword evidence="5" id="KW-0479">Metal-binding</keyword>
<dbReference type="EMBL" id="UINC01003532">
    <property type="protein sequence ID" value="SVA07160.1"/>
    <property type="molecule type" value="Genomic_DNA"/>
</dbReference>
<dbReference type="GO" id="GO:0009245">
    <property type="term" value="P:lipid A biosynthetic process"/>
    <property type="evidence" value="ECO:0007669"/>
    <property type="project" value="UniProtKB-KW"/>
</dbReference>
<dbReference type="InterPro" id="IPR010138">
    <property type="entry name" value="UDP-diacylglucosamine_Hdrlase"/>
</dbReference>
<dbReference type="GO" id="GO:0046872">
    <property type="term" value="F:metal ion binding"/>
    <property type="evidence" value="ECO:0007669"/>
    <property type="project" value="UniProtKB-KW"/>
</dbReference>
<dbReference type="CDD" id="cd07398">
    <property type="entry name" value="MPP_YbbF-LpxH"/>
    <property type="match status" value="1"/>
</dbReference>
<sequence>MAYCFISDLHLQEEKPEVTEAFLSFLDSTAKEAQHLYILGDLFEVWIGDDFKSELSHLIKEKLLLLKATSTSVFAMHGNRDFLIGERFCEDTGVTLLDDPYKLDLFGKSTLLMHGDLLCTKDVDYQEFRNTSRNPLWRKEFLDKPIEERERMAEALRLDSKEATNLKKDEIMDVSPEAVEEIMTLHNVELLIHGHTHRPKVHSLEINEIPAQRIVLGDWDKSAWYIWMDNESCELKELPIA</sequence>
<evidence type="ECO:0000313" key="11">
    <source>
        <dbReference type="EMBL" id="SVA07160.1"/>
    </source>
</evidence>
<dbReference type="InterPro" id="IPR029052">
    <property type="entry name" value="Metallo-depent_PP-like"/>
</dbReference>
<keyword evidence="8" id="KW-0472">Membrane</keyword>
<evidence type="ECO:0000256" key="4">
    <source>
        <dbReference type="ARBA" id="ARBA00022556"/>
    </source>
</evidence>
<keyword evidence="7" id="KW-0443">Lipid metabolism</keyword>
<dbReference type="Gene3D" id="3.60.21.10">
    <property type="match status" value="1"/>
</dbReference>
<dbReference type="AlphaFoldDB" id="A0A381ST35"/>